<comment type="caution">
    <text evidence="1">The sequence shown here is derived from an EMBL/GenBank/DDBJ whole genome shotgun (WGS) entry which is preliminary data.</text>
</comment>
<evidence type="ECO:0000313" key="2">
    <source>
        <dbReference type="Proteomes" id="UP001319080"/>
    </source>
</evidence>
<dbReference type="Proteomes" id="UP001319080">
    <property type="component" value="Unassembled WGS sequence"/>
</dbReference>
<name>A0AAP2E009_9BACT</name>
<gene>
    <name evidence="1" type="ORF">KK062_18655</name>
</gene>
<dbReference type="RefSeq" id="WP_254085852.1">
    <property type="nucleotide sequence ID" value="NZ_JAHESE010000021.1"/>
</dbReference>
<evidence type="ECO:0000313" key="1">
    <source>
        <dbReference type="EMBL" id="MBT1710275.1"/>
    </source>
</evidence>
<protein>
    <submittedName>
        <fullName evidence="1">Uncharacterized protein</fullName>
    </submittedName>
</protein>
<accession>A0AAP2E009</accession>
<proteinExistence type="predicted"/>
<sequence>MDVWTEIAVDFRNNPPNFLFLHVNQKGIYFEHQTIESSDPRIGGGFTGRRLRFVA</sequence>
<dbReference type="AlphaFoldDB" id="A0AAP2E009"/>
<reference evidence="1 2" key="1">
    <citation type="submission" date="2021-05" db="EMBL/GenBank/DDBJ databases">
        <title>A Polyphasic approach of four new species of the genus Ohtaekwangia: Ohtaekwangia histidinii sp. nov., Ohtaekwangia cretensis sp. nov., Ohtaekwangia indiensis sp. nov., Ohtaekwangia reichenbachii sp. nov. from diverse environment.</title>
        <authorList>
            <person name="Octaviana S."/>
        </authorList>
    </citation>
    <scope>NUCLEOTIDE SEQUENCE [LARGE SCALE GENOMIC DNA]</scope>
    <source>
        <strain evidence="1 2">PWU5</strain>
    </source>
</reference>
<dbReference type="EMBL" id="JAHESE010000021">
    <property type="protein sequence ID" value="MBT1710275.1"/>
    <property type="molecule type" value="Genomic_DNA"/>
</dbReference>
<keyword evidence="2" id="KW-1185">Reference proteome</keyword>
<organism evidence="1 2">
    <name type="scientific">Dawidia cretensis</name>
    <dbReference type="NCBI Taxonomy" id="2782350"/>
    <lineage>
        <taxon>Bacteria</taxon>
        <taxon>Pseudomonadati</taxon>
        <taxon>Bacteroidota</taxon>
        <taxon>Cytophagia</taxon>
        <taxon>Cytophagales</taxon>
        <taxon>Chryseotaleaceae</taxon>
        <taxon>Dawidia</taxon>
    </lineage>
</organism>